<protein>
    <submittedName>
        <fullName evidence="2">Polyketide cyclase/dehydrase/lipid transport protein</fullName>
    </submittedName>
</protein>
<dbReference type="Proteomes" id="UP000294547">
    <property type="component" value="Unassembled WGS sequence"/>
</dbReference>
<dbReference type="AlphaFoldDB" id="A0A4R6RIT8"/>
<accession>A0A4R6RIT8</accession>
<name>A0A4R6RIT8_9HYPH</name>
<sequence>MSVLTRVALVAAGFAVVASPAFAVDAKYRVEDKAITADGVWKAIGDFCGIANWHPAVAKCELGERDGAKIRTLTLAGGGGTIVEKLVEWDDAKHSYTYAILEPGPLPVANYTSTLSTKEDDDGGAGIKWTGKFDAAAGATDEAAKEAIEGVYKAGVDALFAKVKSGS</sequence>
<evidence type="ECO:0000313" key="3">
    <source>
        <dbReference type="Proteomes" id="UP000294547"/>
    </source>
</evidence>
<dbReference type="Gene3D" id="3.30.530.20">
    <property type="match status" value="1"/>
</dbReference>
<gene>
    <name evidence="2" type="ORF">EDD54_0274</name>
</gene>
<dbReference type="InterPro" id="IPR023393">
    <property type="entry name" value="START-like_dom_sf"/>
</dbReference>
<dbReference type="SUPFAM" id="SSF55961">
    <property type="entry name" value="Bet v1-like"/>
    <property type="match status" value="1"/>
</dbReference>
<dbReference type="CDD" id="cd07821">
    <property type="entry name" value="PYR_PYL_RCAR_like"/>
    <property type="match status" value="1"/>
</dbReference>
<proteinExistence type="predicted"/>
<dbReference type="InterPro" id="IPR019587">
    <property type="entry name" value="Polyketide_cyclase/dehydratase"/>
</dbReference>
<keyword evidence="1" id="KW-0732">Signal</keyword>
<dbReference type="PANTHER" id="PTHR39332:SF7">
    <property type="entry name" value="SRPBCC FAMILY PROTEIN"/>
    <property type="match status" value="1"/>
</dbReference>
<comment type="caution">
    <text evidence="2">The sequence shown here is derived from an EMBL/GenBank/DDBJ whole genome shotgun (WGS) entry which is preliminary data.</text>
</comment>
<dbReference type="Pfam" id="PF10604">
    <property type="entry name" value="Polyketide_cyc2"/>
    <property type="match status" value="1"/>
</dbReference>
<keyword evidence="3" id="KW-1185">Reference proteome</keyword>
<dbReference type="PANTHER" id="PTHR39332">
    <property type="entry name" value="BLL4707 PROTEIN"/>
    <property type="match status" value="1"/>
</dbReference>
<feature type="signal peptide" evidence="1">
    <location>
        <begin position="1"/>
        <end position="23"/>
    </location>
</feature>
<feature type="chain" id="PRO_5020662074" evidence="1">
    <location>
        <begin position="24"/>
        <end position="167"/>
    </location>
</feature>
<organism evidence="2 3">
    <name type="scientific">Oharaeibacter diazotrophicus</name>
    <dbReference type="NCBI Taxonomy" id="1920512"/>
    <lineage>
        <taxon>Bacteria</taxon>
        <taxon>Pseudomonadati</taxon>
        <taxon>Pseudomonadota</taxon>
        <taxon>Alphaproteobacteria</taxon>
        <taxon>Hyphomicrobiales</taxon>
        <taxon>Pleomorphomonadaceae</taxon>
        <taxon>Oharaeibacter</taxon>
    </lineage>
</organism>
<reference evidence="2 3" key="1">
    <citation type="submission" date="2019-03" db="EMBL/GenBank/DDBJ databases">
        <title>Genomic Encyclopedia of Type Strains, Phase IV (KMG-IV): sequencing the most valuable type-strain genomes for metagenomic binning, comparative biology and taxonomic classification.</title>
        <authorList>
            <person name="Goeker M."/>
        </authorList>
    </citation>
    <scope>NUCLEOTIDE SEQUENCE [LARGE SCALE GENOMIC DNA]</scope>
    <source>
        <strain evidence="2 3">DSM 102969</strain>
    </source>
</reference>
<dbReference type="EMBL" id="SNXY01000006">
    <property type="protein sequence ID" value="TDP86403.1"/>
    <property type="molecule type" value="Genomic_DNA"/>
</dbReference>
<evidence type="ECO:0000256" key="1">
    <source>
        <dbReference type="SAM" id="SignalP"/>
    </source>
</evidence>
<dbReference type="RefSeq" id="WP_207620250.1">
    <property type="nucleotide sequence ID" value="NZ_BSPM01000008.1"/>
</dbReference>
<evidence type="ECO:0000313" key="2">
    <source>
        <dbReference type="EMBL" id="TDP86403.1"/>
    </source>
</evidence>